<dbReference type="InterPro" id="IPR010640">
    <property type="entry name" value="Low_temperature_requirement_A"/>
</dbReference>
<sequence length="416" mass="47572">MRDLGVNIKVLTCWHFIRERYFMTTQEKQKKLSLRPLSPRDPEQPHRAATPLELLFDLIFVVAIATAGQQLHHAIIENHLWHALPSYLMVFFALWWAWMNFSWFASAYDNDDALYRCLTFVQIAGSLVMAAGIPDVFHSQNFDVMIIGYVIMRMALVTQWLRAAKYDPARRITAYRYAIGIVLVQIGWLVANFTHVLSVPLFLFLAAMELFVPYYAEKYSPTPWHPHHIVERYALLTIIVLGESIIGSFNAIRDALTAQSINIPAVFLMIGGLMLMFAMWWAYFDRSEQHHHLKGVRPFVWGYGHYFVFVSIATVGAALAAAVDVTTHHAHISDLYMGIVVAVSVVLYTTCIWVLYEFECLAGISKWFYPITALIILCIPFICNNVGYSVFAMGIVYSLRLMVSNKFIANIEPEKV</sequence>
<keyword evidence="1" id="KW-0812">Transmembrane</keyword>
<gene>
    <name evidence="2" type="ORF">DH17_04510</name>
</gene>
<feature type="transmembrane region" description="Helical" evidence="1">
    <location>
        <begin position="303"/>
        <end position="323"/>
    </location>
</feature>
<proteinExistence type="predicted"/>
<feature type="transmembrane region" description="Helical" evidence="1">
    <location>
        <begin position="113"/>
        <end position="132"/>
    </location>
</feature>
<comment type="caution">
    <text evidence="2">The sequence shown here is derived from an EMBL/GenBank/DDBJ whole genome shotgun (WGS) entry which is preliminary data.</text>
</comment>
<dbReference type="EMBL" id="JHQK01000015">
    <property type="protein sequence ID" value="KHN66049.1"/>
    <property type="molecule type" value="Genomic_DNA"/>
</dbReference>
<evidence type="ECO:0000313" key="2">
    <source>
        <dbReference type="EMBL" id="KHN66049.1"/>
    </source>
</evidence>
<feature type="transmembrane region" description="Helical" evidence="1">
    <location>
        <begin position="232"/>
        <end position="252"/>
    </location>
</feature>
<evidence type="ECO:0000256" key="1">
    <source>
        <dbReference type="SAM" id="Phobius"/>
    </source>
</evidence>
<feature type="transmembrane region" description="Helical" evidence="1">
    <location>
        <begin position="335"/>
        <end position="356"/>
    </location>
</feature>
<organism evidence="2 3">
    <name type="scientific">Acinetobacter oleivorans</name>
    <dbReference type="NCBI Taxonomy" id="1148157"/>
    <lineage>
        <taxon>Bacteria</taxon>
        <taxon>Pseudomonadati</taxon>
        <taxon>Pseudomonadota</taxon>
        <taxon>Gammaproteobacteria</taxon>
        <taxon>Moraxellales</taxon>
        <taxon>Moraxellaceae</taxon>
        <taxon>Acinetobacter</taxon>
    </lineage>
</organism>
<feature type="transmembrane region" description="Helical" evidence="1">
    <location>
        <begin position="48"/>
        <end position="68"/>
    </location>
</feature>
<dbReference type="Pfam" id="PF06772">
    <property type="entry name" value="LtrA"/>
    <property type="match status" value="1"/>
</dbReference>
<dbReference type="PANTHER" id="PTHR36840">
    <property type="entry name" value="BLL5714 PROTEIN"/>
    <property type="match status" value="1"/>
</dbReference>
<dbReference type="AlphaFoldDB" id="A0A0B2U9Y8"/>
<dbReference type="PANTHER" id="PTHR36840:SF1">
    <property type="entry name" value="BLL5714 PROTEIN"/>
    <property type="match status" value="1"/>
</dbReference>
<name>A0A0B2U9Y8_9GAMM</name>
<evidence type="ECO:0000313" key="3">
    <source>
        <dbReference type="Proteomes" id="UP000031012"/>
    </source>
</evidence>
<reference evidence="2 3" key="1">
    <citation type="submission" date="2014-03" db="EMBL/GenBank/DDBJ databases">
        <title>Genome sequence of the diesel-degrader and plant-growth promoter Acinetobacter oleivorans PF-1 isolated from the roots of poplar tree.</title>
        <authorList>
            <person name="Gkorezis P."/>
            <person name="van Hamme J."/>
            <person name="Rineau F."/>
            <person name="Vangronsveld J."/>
            <person name="Francetti A."/>
        </authorList>
    </citation>
    <scope>NUCLEOTIDE SEQUENCE [LARGE SCALE GENOMIC DNA]</scope>
    <source>
        <strain evidence="2 3">PF1</strain>
    </source>
</reference>
<feature type="transmembrane region" description="Helical" evidence="1">
    <location>
        <begin position="80"/>
        <end position="98"/>
    </location>
</feature>
<feature type="transmembrane region" description="Helical" evidence="1">
    <location>
        <begin position="264"/>
        <end position="283"/>
    </location>
</feature>
<keyword evidence="1" id="KW-0472">Membrane</keyword>
<feature type="transmembrane region" description="Helical" evidence="1">
    <location>
        <begin position="368"/>
        <end position="397"/>
    </location>
</feature>
<dbReference type="Proteomes" id="UP000031012">
    <property type="component" value="Unassembled WGS sequence"/>
</dbReference>
<feature type="transmembrane region" description="Helical" evidence="1">
    <location>
        <begin position="144"/>
        <end position="162"/>
    </location>
</feature>
<accession>A0A0B2U9Y8</accession>
<feature type="transmembrane region" description="Helical" evidence="1">
    <location>
        <begin position="174"/>
        <end position="191"/>
    </location>
</feature>
<protein>
    <submittedName>
        <fullName evidence="2">Low temperature requirement protein A</fullName>
    </submittedName>
</protein>
<keyword evidence="1" id="KW-1133">Transmembrane helix</keyword>